<gene>
    <name evidence="2" type="ORF">WMO24_12090</name>
</gene>
<protein>
    <submittedName>
        <fullName evidence="2">Uncharacterized protein</fullName>
    </submittedName>
</protein>
<feature type="region of interest" description="Disordered" evidence="1">
    <location>
        <begin position="119"/>
        <end position="141"/>
    </location>
</feature>
<name>A0ABV1GHP1_9FIRM</name>
<dbReference type="RefSeq" id="WP_349216672.1">
    <property type="nucleotide sequence ID" value="NZ_JBBMFA010000101.1"/>
</dbReference>
<feature type="compositionally biased region" description="Acidic residues" evidence="1">
    <location>
        <begin position="35"/>
        <end position="47"/>
    </location>
</feature>
<organism evidence="2 3">
    <name type="scientific">Ruthenibacterium intestinale</name>
    <dbReference type="NCBI Taxonomy" id="3133163"/>
    <lineage>
        <taxon>Bacteria</taxon>
        <taxon>Bacillati</taxon>
        <taxon>Bacillota</taxon>
        <taxon>Clostridia</taxon>
        <taxon>Eubacteriales</taxon>
        <taxon>Oscillospiraceae</taxon>
        <taxon>Ruthenibacterium</taxon>
    </lineage>
</organism>
<proteinExistence type="predicted"/>
<reference evidence="2 3" key="1">
    <citation type="submission" date="2024-03" db="EMBL/GenBank/DDBJ databases">
        <title>Human intestinal bacterial collection.</title>
        <authorList>
            <person name="Pauvert C."/>
            <person name="Hitch T.C.A."/>
            <person name="Clavel T."/>
        </authorList>
    </citation>
    <scope>NUCLEOTIDE SEQUENCE [LARGE SCALE GENOMIC DNA]</scope>
    <source>
        <strain evidence="2 3">CLA-JM-H11</strain>
    </source>
</reference>
<feature type="compositionally biased region" description="Basic and acidic residues" evidence="1">
    <location>
        <begin position="21"/>
        <end position="34"/>
    </location>
</feature>
<comment type="caution">
    <text evidence="2">The sequence shown here is derived from an EMBL/GenBank/DDBJ whole genome shotgun (WGS) entry which is preliminary data.</text>
</comment>
<feature type="compositionally biased region" description="Low complexity" evidence="1">
    <location>
        <begin position="119"/>
        <end position="128"/>
    </location>
</feature>
<evidence type="ECO:0000256" key="1">
    <source>
        <dbReference type="SAM" id="MobiDB-lite"/>
    </source>
</evidence>
<evidence type="ECO:0000313" key="3">
    <source>
        <dbReference type="Proteomes" id="UP001477672"/>
    </source>
</evidence>
<keyword evidence="3" id="KW-1185">Reference proteome</keyword>
<dbReference type="EMBL" id="JBBMFA010000101">
    <property type="protein sequence ID" value="MEQ2521162.1"/>
    <property type="molecule type" value="Genomic_DNA"/>
</dbReference>
<sequence>MNDFLEMLKEIEELGQLATRENDLPEDRVVKEPPFDETDTPVSDDLDSIPVADWFDAPEYTQEELEKACQCVGWAVYLATRSGYGEAALAYLTINGQNAFIEQCRNELLPHFDQTSSPLLPSGSLIGPFRLESEDDQDELH</sequence>
<dbReference type="Proteomes" id="UP001477672">
    <property type="component" value="Unassembled WGS sequence"/>
</dbReference>
<feature type="region of interest" description="Disordered" evidence="1">
    <location>
        <begin position="21"/>
        <end position="48"/>
    </location>
</feature>
<evidence type="ECO:0000313" key="2">
    <source>
        <dbReference type="EMBL" id="MEQ2521162.1"/>
    </source>
</evidence>
<accession>A0ABV1GHP1</accession>